<evidence type="ECO:0000259" key="1">
    <source>
        <dbReference type="SMART" id="SM00897"/>
    </source>
</evidence>
<evidence type="ECO:0000313" key="4">
    <source>
        <dbReference type="Proteomes" id="UP000324585"/>
    </source>
</evidence>
<organism evidence="3 4">
    <name type="scientific">Porphyridium purpureum</name>
    <name type="common">Red alga</name>
    <name type="synonym">Porphyridium cruentum</name>
    <dbReference type="NCBI Taxonomy" id="35688"/>
    <lineage>
        <taxon>Eukaryota</taxon>
        <taxon>Rhodophyta</taxon>
        <taxon>Bangiophyceae</taxon>
        <taxon>Porphyridiales</taxon>
        <taxon>Porphyridiaceae</taxon>
        <taxon>Porphyridium</taxon>
    </lineage>
</organism>
<evidence type="ECO:0008006" key="5">
    <source>
        <dbReference type="Google" id="ProtNLM"/>
    </source>
</evidence>
<protein>
    <recommendedName>
        <fullName evidence="5">FIST domain-containing protein</fullName>
    </recommendedName>
</protein>
<keyword evidence="4" id="KW-1185">Reference proteome</keyword>
<feature type="domain" description="FIST C-domain" evidence="2">
    <location>
        <begin position="277"/>
        <end position="427"/>
    </location>
</feature>
<dbReference type="Pfam" id="PF10442">
    <property type="entry name" value="FIST_C"/>
    <property type="match status" value="1"/>
</dbReference>
<proteinExistence type="predicted"/>
<dbReference type="EMBL" id="VRMN01000003">
    <property type="protein sequence ID" value="KAA8495624.1"/>
    <property type="molecule type" value="Genomic_DNA"/>
</dbReference>
<dbReference type="PANTHER" id="PTHR40252:SF2">
    <property type="entry name" value="BLR0328 PROTEIN"/>
    <property type="match status" value="1"/>
</dbReference>
<comment type="caution">
    <text evidence="3">The sequence shown here is derived from an EMBL/GenBank/DDBJ whole genome shotgun (WGS) entry which is preliminary data.</text>
</comment>
<dbReference type="SMART" id="SM00897">
    <property type="entry name" value="FIST"/>
    <property type="match status" value="1"/>
</dbReference>
<evidence type="ECO:0000313" key="3">
    <source>
        <dbReference type="EMBL" id="KAA8495624.1"/>
    </source>
</evidence>
<feature type="domain" description="FIST" evidence="1">
    <location>
        <begin position="88"/>
        <end position="276"/>
    </location>
</feature>
<dbReference type="SMART" id="SM01204">
    <property type="entry name" value="FIST_C"/>
    <property type="match status" value="1"/>
</dbReference>
<reference evidence="4" key="1">
    <citation type="journal article" date="2019" name="Nat. Commun.">
        <title>Expansion of phycobilisome linker gene families in mesophilic red algae.</title>
        <authorList>
            <person name="Lee J."/>
            <person name="Kim D."/>
            <person name="Bhattacharya D."/>
            <person name="Yoon H.S."/>
        </authorList>
    </citation>
    <scope>NUCLEOTIDE SEQUENCE [LARGE SCALE GENOMIC DNA]</scope>
    <source>
        <strain evidence="4">CCMP 1328</strain>
    </source>
</reference>
<dbReference type="OrthoDB" id="10266923at2759"/>
<gene>
    <name evidence="3" type="ORF">FVE85_1779</name>
</gene>
<dbReference type="Proteomes" id="UP000324585">
    <property type="component" value="Unassembled WGS sequence"/>
</dbReference>
<dbReference type="InterPro" id="IPR013702">
    <property type="entry name" value="FIST_domain_N"/>
</dbReference>
<dbReference type="AlphaFoldDB" id="A0A5J4YY40"/>
<dbReference type="PANTHER" id="PTHR40252">
    <property type="entry name" value="BLR0328 PROTEIN"/>
    <property type="match status" value="1"/>
</dbReference>
<sequence length="446" mass="45380">MAFQAALGTRLVRGRRAPQELAALCAPARAPALRCATHRACRSHTRGKGHTRVNVRMALKSGAGQSVKEDTNDAVREAVAQASASVANPAIAFVSCTVARPADEVRAAFAAALPPNTPIHGLTSSGALLSSFGSAPNAVGCLLLDASDAPGAFAAISDMGGDAGAAAKKLKQAMPQPAVIVMSATPGAEEACIAALTDVFGPNVPIFGGTAADNALTGEWQVFSAEGASGTGVSFVGIGSQVAFGASMLGPYEATSRVGVATKTEGRRVFDINGKPASEWVYEWLGDAVKDAYENGGLILPVTSTRPVGIKQSSGEYVTMHLAALGGRASYADFFAPVPQGAELVIMDSGEGPSTGYAKTLSDAYDAARSQLGASKNPSAALLVYCGGMAIAVGDKLDTGLTSPAFKDRVAGLPLLGMTCFGEQARLPLAQSNVQRNLSVGLLLLA</sequence>
<evidence type="ECO:0000259" key="2">
    <source>
        <dbReference type="SMART" id="SM01204"/>
    </source>
</evidence>
<accession>A0A5J4YY40</accession>
<dbReference type="Pfam" id="PF08495">
    <property type="entry name" value="FIST"/>
    <property type="match status" value="1"/>
</dbReference>
<name>A0A5J4YY40_PORPP</name>
<dbReference type="InterPro" id="IPR019494">
    <property type="entry name" value="FIST_C"/>
</dbReference>